<dbReference type="CDD" id="cd07419">
    <property type="entry name" value="MPP_Bsu1_C"/>
    <property type="match status" value="1"/>
</dbReference>
<dbReference type="Gene3D" id="2.120.10.80">
    <property type="entry name" value="Kelch-type beta propeller"/>
    <property type="match status" value="2"/>
</dbReference>
<evidence type="ECO:0000313" key="18">
    <source>
        <dbReference type="Proteomes" id="UP001567538"/>
    </source>
</evidence>
<feature type="compositionally biased region" description="Polar residues" evidence="15">
    <location>
        <begin position="31"/>
        <end position="41"/>
    </location>
</feature>
<comment type="subcellular location">
    <subcellularLocation>
        <location evidence="1 13">Nucleus</location>
    </subcellularLocation>
</comment>
<gene>
    <name evidence="17" type="primary">BSL2</name>
    <name evidence="17" type="ORF">AAHA92_08759</name>
</gene>
<dbReference type="Proteomes" id="UP001567538">
    <property type="component" value="Unassembled WGS sequence"/>
</dbReference>
<keyword evidence="7 13" id="KW-0904">Protein phosphatase</keyword>
<dbReference type="PROSITE" id="PS00125">
    <property type="entry name" value="SER_THR_PHOSPHATASE"/>
    <property type="match status" value="1"/>
</dbReference>
<feature type="compositionally biased region" description="Polar residues" evidence="15">
    <location>
        <begin position="562"/>
        <end position="580"/>
    </location>
</feature>
<organism evidence="17 18">
    <name type="scientific">Salvia divinorum</name>
    <name type="common">Maria pastora</name>
    <name type="synonym">Diviner's sage</name>
    <dbReference type="NCBI Taxonomy" id="28513"/>
    <lineage>
        <taxon>Eukaryota</taxon>
        <taxon>Viridiplantae</taxon>
        <taxon>Streptophyta</taxon>
        <taxon>Embryophyta</taxon>
        <taxon>Tracheophyta</taxon>
        <taxon>Spermatophyta</taxon>
        <taxon>Magnoliopsida</taxon>
        <taxon>eudicotyledons</taxon>
        <taxon>Gunneridae</taxon>
        <taxon>Pentapetalae</taxon>
        <taxon>asterids</taxon>
        <taxon>lamiids</taxon>
        <taxon>Lamiales</taxon>
        <taxon>Lamiaceae</taxon>
        <taxon>Nepetoideae</taxon>
        <taxon>Mentheae</taxon>
        <taxon>Salviinae</taxon>
        <taxon>Salvia</taxon>
        <taxon>Salvia subgen. Calosphace</taxon>
    </lineage>
</organism>
<dbReference type="PIRSF" id="PIRSF036363">
    <property type="entry name" value="PPP_BSU1"/>
    <property type="match status" value="1"/>
</dbReference>
<evidence type="ECO:0000256" key="8">
    <source>
        <dbReference type="ARBA" id="ARBA00023211"/>
    </source>
</evidence>
<evidence type="ECO:0000256" key="11">
    <source>
        <dbReference type="ARBA" id="ARBA00048336"/>
    </source>
</evidence>
<comment type="caution">
    <text evidence="17">The sequence shown here is derived from an EMBL/GenBank/DDBJ whole genome shotgun (WGS) entry which is preliminary data.</text>
</comment>
<keyword evidence="3" id="KW-0880">Kelch repeat</keyword>
<comment type="similarity">
    <text evidence="2 13">Belongs to the PPP phosphatase family. BSU subfamily.</text>
</comment>
<evidence type="ECO:0000256" key="9">
    <source>
        <dbReference type="ARBA" id="ARBA00023242"/>
    </source>
</evidence>
<evidence type="ECO:0000256" key="1">
    <source>
        <dbReference type="ARBA" id="ARBA00004123"/>
    </source>
</evidence>
<dbReference type="InterPro" id="IPR006186">
    <property type="entry name" value="Ser/Thr-sp_prot-phosphatase"/>
</dbReference>
<evidence type="ECO:0000256" key="6">
    <source>
        <dbReference type="ARBA" id="ARBA00022801"/>
    </source>
</evidence>
<dbReference type="InterPro" id="IPR004843">
    <property type="entry name" value="Calcineurin-like_PHP"/>
</dbReference>
<evidence type="ECO:0000256" key="13">
    <source>
        <dbReference type="PIRNR" id="PIRNR036363"/>
    </source>
</evidence>
<dbReference type="Gene3D" id="3.60.21.10">
    <property type="match status" value="1"/>
</dbReference>
<evidence type="ECO:0000256" key="4">
    <source>
        <dbReference type="ARBA" id="ARBA00022723"/>
    </source>
</evidence>
<dbReference type="InterPro" id="IPR029052">
    <property type="entry name" value="Metallo-depent_PP-like"/>
</dbReference>
<dbReference type="EMBL" id="JBEAFC010000004">
    <property type="protein sequence ID" value="KAL1558272.1"/>
    <property type="molecule type" value="Genomic_DNA"/>
</dbReference>
<dbReference type="InterPro" id="IPR015915">
    <property type="entry name" value="Kelch-typ_b-propeller"/>
</dbReference>
<dbReference type="PANTHER" id="PTHR46422:SF4">
    <property type="entry name" value="SERINE_THREONINE-PROTEIN PHOSPHATASE BSL3"/>
    <property type="match status" value="1"/>
</dbReference>
<dbReference type="Pfam" id="PF24681">
    <property type="entry name" value="Kelch_KLHDC2_KLHL20_DRC7"/>
    <property type="match status" value="1"/>
</dbReference>
<dbReference type="SMART" id="SM00156">
    <property type="entry name" value="PP2Ac"/>
    <property type="match status" value="1"/>
</dbReference>
<evidence type="ECO:0000256" key="2">
    <source>
        <dbReference type="ARBA" id="ARBA00005671"/>
    </source>
</evidence>
<evidence type="ECO:0000256" key="10">
    <source>
        <dbReference type="ARBA" id="ARBA00047761"/>
    </source>
</evidence>
<feature type="region of interest" description="Disordered" evidence="15">
    <location>
        <begin position="546"/>
        <end position="583"/>
    </location>
</feature>
<dbReference type="Pfam" id="PF00149">
    <property type="entry name" value="Metallophos"/>
    <property type="match status" value="1"/>
</dbReference>
<feature type="compositionally biased region" description="Low complexity" evidence="15">
    <location>
        <begin position="42"/>
        <end position="52"/>
    </location>
</feature>
<dbReference type="FunFam" id="3.60.21.10:FF:000008">
    <property type="entry name" value="Serine/threonine-protein phosphatase"/>
    <property type="match status" value="1"/>
</dbReference>
<dbReference type="EC" id="3.1.3.16" evidence="13 14"/>
<comment type="catalytic activity">
    <reaction evidence="10">
        <text>O-phospho-L-seryl-[protein] + H2O = L-seryl-[protein] + phosphate</text>
        <dbReference type="Rhea" id="RHEA:20629"/>
        <dbReference type="Rhea" id="RHEA-COMP:9863"/>
        <dbReference type="Rhea" id="RHEA-COMP:11604"/>
        <dbReference type="ChEBI" id="CHEBI:15377"/>
        <dbReference type="ChEBI" id="CHEBI:29999"/>
        <dbReference type="ChEBI" id="CHEBI:43474"/>
        <dbReference type="ChEBI" id="CHEBI:83421"/>
        <dbReference type="EC" id="3.1.3.16"/>
    </reaction>
</comment>
<keyword evidence="5" id="KW-0677">Repeat</keyword>
<dbReference type="FunFam" id="2.120.10.80:FF:000139">
    <property type="entry name" value="Serine/threonine-protein phosphatase"/>
    <property type="match status" value="1"/>
</dbReference>
<dbReference type="Pfam" id="PF07646">
    <property type="entry name" value="Kelch_2"/>
    <property type="match status" value="1"/>
</dbReference>
<dbReference type="AlphaFoldDB" id="A0ABD1HPP8"/>
<feature type="domain" description="Serine/threonine specific protein phosphatases" evidence="16">
    <location>
        <begin position="765"/>
        <end position="770"/>
    </location>
</feature>
<sequence length="999" mass="106000">MDVDAAMATEPDHDPAEQPAAANGGDHPTESDSSSPHQLQQSSNSDDGNDGINSGGGGGAPGPRCAPTYTVVTAVMDKKEDGPGPRCGHTLTAVPAVGEEGSPGYIGPRLILFGGATALEGNSGASGTPSSAGSAGIRLAGATADVHCYDVLTNKWSRITPIGEPPTPRAAHVATTVGTMVVIQGGIGPAGLSAEDLHVLDLTQQRPRWHRVVVQGPGPGPRYGHVMALVGQRYLMAIGGNDGKRPLADVWALDTAAKPYEWRKLEPEGEGPPPCMYATASARSDGLLLLSGGRDTNSVPLSSAYGLAKHRDGRWEWAIAPGVSPSPRYQHAAVFVNARLHVSGGALGGGRMVEDSSSVAVLDTAAGVWCDTKSVVTSPRTGRYSADAAGGDAAVELTRRCRHAASAVGDLIFIYGGLRGGVLLDDLLVAEDLAAAETTSAASHAAAAAAASNMQQGRLQSRYGFTEDRNGEPVPDAAADGAVVVGNPVAPPVNGDIYTDISTENAMLQGSRRSSKGVEYLVEAAAAEAEAITAALAAAKARQVNGEVELPDRDRGAEATPSGKQISSLIKPDSMSNNSAPPGVRLHHRAVVVAAETGGALGGMVRQLSIDQFENEGRRVSYGTPESATAARKLLDRQMSINSVPKKVIAHLLKPRGWKPPVRRQFFLDCNEIADLCDSAERIFASEPSVLQLKAPIKIFGDLHGQFGDLMRLFDEYGSPSTAGDISYIDYLFLGDYVDRGQHSLETITLLLAMKVENPHQIHLIRGNHEAADINALFGFRIECIERMGERDGIWAWHRINRLFNWLPLAALVEKKIICMHGGIGRSINHVEQIENIQRPIAMEAGSIVLMDLLWSDPTENDSVEGLRPNARGPGLVTFGPDRVMEFCNNNDLQLIVRAHECVMDGFERFAQGHLITLFSATNYCGTANNAGAILVLGRDLVVVPKLIHPLPPAISSPETSPERQIEDTWMQELNANRPPTPTRGRPQVANDRGSLAWI</sequence>
<dbReference type="SUPFAM" id="SSF117281">
    <property type="entry name" value="Kelch motif"/>
    <property type="match status" value="1"/>
</dbReference>
<comment type="catalytic activity">
    <reaction evidence="11 13 14">
        <text>O-phospho-L-threonyl-[protein] + H2O = L-threonyl-[protein] + phosphate</text>
        <dbReference type="Rhea" id="RHEA:47004"/>
        <dbReference type="Rhea" id="RHEA-COMP:11060"/>
        <dbReference type="Rhea" id="RHEA-COMP:11605"/>
        <dbReference type="ChEBI" id="CHEBI:15377"/>
        <dbReference type="ChEBI" id="CHEBI:30013"/>
        <dbReference type="ChEBI" id="CHEBI:43474"/>
        <dbReference type="ChEBI" id="CHEBI:61977"/>
        <dbReference type="EC" id="3.1.3.16"/>
    </reaction>
</comment>
<evidence type="ECO:0000256" key="14">
    <source>
        <dbReference type="RuleBase" id="RU004273"/>
    </source>
</evidence>
<keyword evidence="9 13" id="KW-0539">Nucleus</keyword>
<dbReference type="SUPFAM" id="SSF56300">
    <property type="entry name" value="Metallo-dependent phosphatases"/>
    <property type="match status" value="1"/>
</dbReference>
<evidence type="ECO:0000313" key="17">
    <source>
        <dbReference type="EMBL" id="KAL1558272.1"/>
    </source>
</evidence>
<dbReference type="InterPro" id="IPR041758">
    <property type="entry name" value="MPP_BSL_C"/>
</dbReference>
<keyword evidence="8 13" id="KW-0464">Manganese</keyword>
<dbReference type="FunFam" id="2.120.10.80:FF:000042">
    <property type="entry name" value="Serine/threonine-protein phosphatase"/>
    <property type="match status" value="1"/>
</dbReference>
<dbReference type="InterPro" id="IPR011498">
    <property type="entry name" value="Kelch_2"/>
</dbReference>
<dbReference type="InterPro" id="IPR012391">
    <property type="entry name" value="Ser/Thr_prot_Pase_BSU1"/>
</dbReference>
<comment type="cofactor">
    <cofactor evidence="13">
        <name>Mn(2+)</name>
        <dbReference type="ChEBI" id="CHEBI:29035"/>
    </cofactor>
    <text evidence="13">Binds 2 manganese ions per subunit.</text>
</comment>
<dbReference type="GO" id="GO:0005634">
    <property type="term" value="C:nucleus"/>
    <property type="evidence" value="ECO:0007669"/>
    <property type="project" value="UniProtKB-SubCell"/>
</dbReference>
<protein>
    <recommendedName>
        <fullName evidence="13 14">Serine/threonine-protein phosphatase</fullName>
        <ecNumber evidence="13 14">3.1.3.16</ecNumber>
    </recommendedName>
</protein>
<accession>A0ABD1HPP8</accession>
<dbReference type="GO" id="GO:0046872">
    <property type="term" value="F:metal ion binding"/>
    <property type="evidence" value="ECO:0007669"/>
    <property type="project" value="UniProtKB-UniRule"/>
</dbReference>
<feature type="region of interest" description="Disordered" evidence="15">
    <location>
        <begin position="1"/>
        <end position="65"/>
    </location>
</feature>
<dbReference type="PRINTS" id="PR00114">
    <property type="entry name" value="STPHPHTASE"/>
</dbReference>
<keyword evidence="18" id="KW-1185">Reference proteome</keyword>
<keyword evidence="6 13" id="KW-0378">Hydrolase</keyword>
<evidence type="ECO:0000256" key="15">
    <source>
        <dbReference type="SAM" id="MobiDB-lite"/>
    </source>
</evidence>
<reference evidence="17 18" key="1">
    <citation type="submission" date="2024-06" db="EMBL/GenBank/DDBJ databases">
        <title>A chromosome level genome sequence of Diviner's sage (Salvia divinorum).</title>
        <authorList>
            <person name="Ford S.A."/>
            <person name="Ro D.-K."/>
            <person name="Ness R.W."/>
            <person name="Phillips M.A."/>
        </authorList>
    </citation>
    <scope>NUCLEOTIDE SEQUENCE [LARGE SCALE GENOMIC DNA]</scope>
    <source>
        <strain evidence="17">SAF-2024a</strain>
        <tissue evidence="17">Leaf</tissue>
    </source>
</reference>
<dbReference type="GO" id="GO:0004722">
    <property type="term" value="F:protein serine/threonine phosphatase activity"/>
    <property type="evidence" value="ECO:0007669"/>
    <property type="project" value="UniProtKB-UniRule"/>
</dbReference>
<evidence type="ECO:0000259" key="16">
    <source>
        <dbReference type="PROSITE" id="PS00125"/>
    </source>
</evidence>
<name>A0ABD1HPP8_SALDI</name>
<evidence type="ECO:0000256" key="12">
    <source>
        <dbReference type="ARBA" id="ARBA00059628"/>
    </source>
</evidence>
<evidence type="ECO:0000256" key="7">
    <source>
        <dbReference type="ARBA" id="ARBA00022912"/>
    </source>
</evidence>
<keyword evidence="4 13" id="KW-0479">Metal-binding</keyword>
<comment type="function">
    <text evidence="12">Phosphatase involved in elongation process, probably by acting as a regulator of brassinolide signaling.</text>
</comment>
<evidence type="ECO:0000256" key="5">
    <source>
        <dbReference type="ARBA" id="ARBA00022737"/>
    </source>
</evidence>
<evidence type="ECO:0000256" key="3">
    <source>
        <dbReference type="ARBA" id="ARBA00022441"/>
    </source>
</evidence>
<feature type="region of interest" description="Disordered" evidence="15">
    <location>
        <begin position="975"/>
        <end position="999"/>
    </location>
</feature>
<proteinExistence type="inferred from homology"/>
<dbReference type="PANTHER" id="PTHR46422">
    <property type="entry name" value="SERINE/THREONINE-PROTEIN PHOSPHATASE BSL3"/>
    <property type="match status" value="1"/>
</dbReference>
<dbReference type="GO" id="GO:0005886">
    <property type="term" value="C:plasma membrane"/>
    <property type="evidence" value="ECO:0007669"/>
    <property type="project" value="UniProtKB-ARBA"/>
</dbReference>